<feature type="region of interest" description="Disordered" evidence="9">
    <location>
        <begin position="364"/>
        <end position="383"/>
    </location>
</feature>
<dbReference type="GO" id="GO:0005737">
    <property type="term" value="C:cytoplasm"/>
    <property type="evidence" value="ECO:0007669"/>
    <property type="project" value="UniProtKB-SubCell"/>
</dbReference>
<keyword evidence="5" id="KW-0963">Cytoplasm</keyword>
<evidence type="ECO:0000256" key="1">
    <source>
        <dbReference type="ARBA" id="ARBA00004123"/>
    </source>
</evidence>
<feature type="domain" description="PH" evidence="10">
    <location>
        <begin position="21"/>
        <end position="132"/>
    </location>
</feature>
<dbReference type="Pfam" id="PF00169">
    <property type="entry name" value="PH"/>
    <property type="match status" value="1"/>
</dbReference>
<evidence type="ECO:0000256" key="9">
    <source>
        <dbReference type="SAM" id="MobiDB-lite"/>
    </source>
</evidence>
<protein>
    <recommendedName>
        <fullName evidence="4">Pleckstrin homology domain-containing family O member 1</fullName>
    </recommendedName>
</protein>
<evidence type="ECO:0000256" key="4">
    <source>
        <dbReference type="ARBA" id="ARBA00019333"/>
    </source>
</evidence>
<accession>A0A8D1GUL4</accession>
<keyword evidence="6" id="KW-0472">Membrane</keyword>
<feature type="region of interest" description="Disordered" evidence="9">
    <location>
        <begin position="1"/>
        <end position="23"/>
    </location>
</feature>
<evidence type="ECO:0000259" key="10">
    <source>
        <dbReference type="PROSITE" id="PS50003"/>
    </source>
</evidence>
<dbReference type="PANTHER" id="PTHR15871">
    <property type="entry name" value="PH DOMAIN-CONTAINING PROTEIN"/>
    <property type="match status" value="1"/>
</dbReference>
<dbReference type="GO" id="GO:0016020">
    <property type="term" value="C:membrane"/>
    <property type="evidence" value="ECO:0007669"/>
    <property type="project" value="UniProtKB-SubCell"/>
</dbReference>
<evidence type="ECO:0000256" key="5">
    <source>
        <dbReference type="ARBA" id="ARBA00022490"/>
    </source>
</evidence>
<dbReference type="PANTHER" id="PTHR15871:SF1">
    <property type="entry name" value="PLECKSTRIN HOMOLOGY DOMAIN-CONTAINING FAMILY O MEMBER 1"/>
    <property type="match status" value="1"/>
</dbReference>
<dbReference type="SMART" id="SM00233">
    <property type="entry name" value="PH"/>
    <property type="match status" value="1"/>
</dbReference>
<feature type="region of interest" description="Disordered" evidence="9">
    <location>
        <begin position="218"/>
        <end position="266"/>
    </location>
</feature>
<evidence type="ECO:0000313" key="11">
    <source>
        <dbReference type="Ensembl" id="ENSSSCP00035028679.1"/>
    </source>
</evidence>
<dbReference type="SUPFAM" id="SSF50729">
    <property type="entry name" value="PH domain-like"/>
    <property type="match status" value="1"/>
</dbReference>
<evidence type="ECO:0000256" key="8">
    <source>
        <dbReference type="ARBA" id="ARBA00063922"/>
    </source>
</evidence>
<reference evidence="12" key="1">
    <citation type="submission" date="2025-05" db="UniProtKB">
        <authorList>
            <consortium name="Ensembl"/>
        </authorList>
    </citation>
    <scope>IDENTIFICATION</scope>
</reference>
<feature type="compositionally biased region" description="Polar residues" evidence="9">
    <location>
        <begin position="364"/>
        <end position="376"/>
    </location>
</feature>
<dbReference type="InterPro" id="IPR001849">
    <property type="entry name" value="PH_domain"/>
</dbReference>
<dbReference type="AlphaFoldDB" id="A0A8D1GUL4"/>
<dbReference type="Ensembl" id="ENSSSCT00045012672.1">
    <property type="protein sequence ID" value="ENSSSCP00045008690.1"/>
    <property type="gene ID" value="ENSSSCG00045007579.1"/>
</dbReference>
<evidence type="ECO:0000256" key="7">
    <source>
        <dbReference type="ARBA" id="ARBA00023242"/>
    </source>
</evidence>
<comment type="subcellular location">
    <subcellularLocation>
        <location evidence="3">Cytoplasm</location>
    </subcellularLocation>
    <subcellularLocation>
        <location evidence="2">Membrane</location>
    </subcellularLocation>
    <subcellularLocation>
        <location evidence="1">Nucleus</location>
    </subcellularLocation>
</comment>
<feature type="compositionally biased region" description="Polar residues" evidence="9">
    <location>
        <begin position="8"/>
        <end position="19"/>
    </location>
</feature>
<proteinExistence type="predicted"/>
<dbReference type="Proteomes" id="UP000694728">
    <property type="component" value="Unplaced"/>
</dbReference>
<evidence type="ECO:0000313" key="12">
    <source>
        <dbReference type="Ensembl" id="ENSSSCP00045008690.1"/>
    </source>
</evidence>
<feature type="compositionally biased region" description="Basic and acidic residues" evidence="9">
    <location>
        <begin position="305"/>
        <end position="314"/>
    </location>
</feature>
<feature type="region of interest" description="Disordered" evidence="9">
    <location>
        <begin position="301"/>
        <end position="323"/>
    </location>
</feature>
<name>A0A8D1GUL4_PIG</name>
<dbReference type="PROSITE" id="PS50003">
    <property type="entry name" value="PH_DOMAIN"/>
    <property type="match status" value="1"/>
</dbReference>
<organism evidence="12 13">
    <name type="scientific">Sus scrofa</name>
    <name type="common">Pig</name>
    <dbReference type="NCBI Taxonomy" id="9823"/>
    <lineage>
        <taxon>Eukaryota</taxon>
        <taxon>Metazoa</taxon>
        <taxon>Chordata</taxon>
        <taxon>Craniata</taxon>
        <taxon>Vertebrata</taxon>
        <taxon>Euteleostomi</taxon>
        <taxon>Mammalia</taxon>
        <taxon>Eutheria</taxon>
        <taxon>Laurasiatheria</taxon>
        <taxon>Artiodactyla</taxon>
        <taxon>Suina</taxon>
        <taxon>Suidae</taxon>
        <taxon>Sus</taxon>
    </lineage>
</organism>
<dbReference type="InterPro" id="IPR011993">
    <property type="entry name" value="PH-like_dom_sf"/>
</dbReference>
<evidence type="ECO:0000256" key="3">
    <source>
        <dbReference type="ARBA" id="ARBA00004496"/>
    </source>
</evidence>
<dbReference type="Gene3D" id="2.30.29.30">
    <property type="entry name" value="Pleckstrin-homology domain (PH domain)/Phosphotyrosine-binding domain (PTB)"/>
    <property type="match status" value="1"/>
</dbReference>
<sequence length="383" mass="43552">MMKKNNSTKRGPQDGNHQSAPPEKVGWVRKFCGKGIFREIWKNRYVVLKGDQLYISEKEVKDEKNIQEVFDLSDYEKCEELRKSKSRSKKNHSKFTLAHSKQPGNTAPNLIFLAVSPEEKESWINALNSAITRAKNRILDEVTVEEDSYLAHPTRDRAKIQHSRRPPTRGHLMAVASTSTSDGMLTLDLIQEEDPSPEESTSCAESFRVDLDKSVAQLAGSRRRADSDRIQPSADRAGGLPRRWEKPDKGATYTPQAPKKLTPTEKGRCASLEEILSQLSRIQDLVARKLEKTQELLAEVQGLGDGKRKAKDPPRSPPDSESEQLLLETERLLGEASSNWSQAKRVLQEVRELRDLYRQMDLQTPDSHLRQTTQHSQYRKSLM</sequence>
<evidence type="ECO:0000256" key="2">
    <source>
        <dbReference type="ARBA" id="ARBA00004370"/>
    </source>
</evidence>
<dbReference type="Proteomes" id="UP000694720">
    <property type="component" value="Unplaced"/>
</dbReference>
<keyword evidence="7" id="KW-0539">Nucleus</keyword>
<dbReference type="CDD" id="cd13317">
    <property type="entry name" value="PH_PLEKHO1_PLEKHO2"/>
    <property type="match status" value="1"/>
</dbReference>
<dbReference type="InterPro" id="IPR043448">
    <property type="entry name" value="PKHO1/2"/>
</dbReference>
<dbReference type="GO" id="GO:0005634">
    <property type="term" value="C:nucleus"/>
    <property type="evidence" value="ECO:0007669"/>
    <property type="project" value="UniProtKB-SubCell"/>
</dbReference>
<dbReference type="FunFam" id="2.30.29.30:FF:000237">
    <property type="entry name" value="pleckstrin homology domain-containing family O member 1"/>
    <property type="match status" value="1"/>
</dbReference>
<comment type="subunit">
    <text evidence="8">Heterodimer or homodimer. Interacts with CK2 and actin capping subunits (capping protein CP-alpha and CP-beta). CKIP1 and CK2 together inhibit the activity of actin capping protein at the barbed ends of actin filaments. Interacts with ATM, IFP35, JUN, JUND, NMI and PI3K. Interacts with AKT1, AKT2 and AKT3 (each isozyme of PKB), PtdIns(3,5)P2, PtdIns(4,5)P2 and PtdIns(3,4,5)P2.</text>
</comment>
<evidence type="ECO:0000256" key="6">
    <source>
        <dbReference type="ARBA" id="ARBA00023136"/>
    </source>
</evidence>
<dbReference type="Ensembl" id="ENSSSCT00035070663.1">
    <property type="protein sequence ID" value="ENSSSCP00035028679.1"/>
    <property type="gene ID" value="ENSSSCG00035052973.1"/>
</dbReference>
<gene>
    <name evidence="11" type="primary">PLEKHO1</name>
</gene>
<evidence type="ECO:0000313" key="13">
    <source>
        <dbReference type="Proteomes" id="UP000694728"/>
    </source>
</evidence>